<feature type="transmembrane region" description="Helical" evidence="2">
    <location>
        <begin position="20"/>
        <end position="41"/>
    </location>
</feature>
<dbReference type="EMBL" id="QHHQ01000015">
    <property type="protein sequence ID" value="RAH96213.1"/>
    <property type="molecule type" value="Genomic_DNA"/>
</dbReference>
<feature type="region of interest" description="Disordered" evidence="1">
    <location>
        <begin position="49"/>
        <end position="80"/>
    </location>
</feature>
<keyword evidence="2" id="KW-0472">Membrane</keyword>
<dbReference type="Proteomes" id="UP000249590">
    <property type="component" value="Unassembled WGS sequence"/>
</dbReference>
<keyword evidence="4" id="KW-1185">Reference proteome</keyword>
<dbReference type="AlphaFoldDB" id="A0A8B2NGG7"/>
<protein>
    <recommendedName>
        <fullName evidence="5">DUF2946 domain-containing protein</fullName>
    </recommendedName>
</protein>
<keyword evidence="2" id="KW-1133">Transmembrane helix</keyword>
<evidence type="ECO:0008006" key="5">
    <source>
        <dbReference type="Google" id="ProtNLM"/>
    </source>
</evidence>
<evidence type="ECO:0000256" key="1">
    <source>
        <dbReference type="SAM" id="MobiDB-lite"/>
    </source>
</evidence>
<name>A0A8B2NGG7_9HYPH</name>
<organism evidence="3 4">
    <name type="scientific">Acuticoccus sediminis</name>
    <dbReference type="NCBI Taxonomy" id="2184697"/>
    <lineage>
        <taxon>Bacteria</taxon>
        <taxon>Pseudomonadati</taxon>
        <taxon>Pseudomonadota</taxon>
        <taxon>Alphaproteobacteria</taxon>
        <taxon>Hyphomicrobiales</taxon>
        <taxon>Amorphaceae</taxon>
        <taxon>Acuticoccus</taxon>
    </lineage>
</organism>
<accession>A0A8B2NGG7</accession>
<reference evidence="3 4" key="1">
    <citation type="submission" date="2018-05" db="EMBL/GenBank/DDBJ databases">
        <title>Acuticoccus sediminis sp. nov., isolated from deep-sea sediment of Indian Ocean.</title>
        <authorList>
            <person name="Liu X."/>
            <person name="Lai Q."/>
            <person name="Du Y."/>
            <person name="Sun F."/>
            <person name="Zhang X."/>
            <person name="Wang S."/>
            <person name="Shao Z."/>
        </authorList>
    </citation>
    <scope>NUCLEOTIDE SEQUENCE [LARGE SCALE GENOMIC DNA]</scope>
    <source>
        <strain evidence="3 4">PTG4-2</strain>
    </source>
</reference>
<keyword evidence="2" id="KW-0812">Transmembrane</keyword>
<evidence type="ECO:0000313" key="3">
    <source>
        <dbReference type="EMBL" id="RAH96213.1"/>
    </source>
</evidence>
<comment type="caution">
    <text evidence="3">The sequence shown here is derived from an EMBL/GenBank/DDBJ whole genome shotgun (WGS) entry which is preliminary data.</text>
</comment>
<evidence type="ECO:0000313" key="4">
    <source>
        <dbReference type="Proteomes" id="UP000249590"/>
    </source>
</evidence>
<gene>
    <name evidence="3" type="ORF">DLJ53_33070</name>
</gene>
<proteinExistence type="predicted"/>
<sequence>MSERYLVTAGLEKTLAIARFFLVTLIVLAVGTAGIGHVAAYEGGSTAVAMDSPDAGPVDNHSDHSTERGPTSDTSDAGDCSDTDPCVGCAIHCSAIAAMDGSSMTMTFRLGRLPVTLSEQLLASDAANLERPPRAI</sequence>
<evidence type="ECO:0000256" key="2">
    <source>
        <dbReference type="SAM" id="Phobius"/>
    </source>
</evidence>